<dbReference type="InterPro" id="IPR029017">
    <property type="entry name" value="Enolase-like_N"/>
</dbReference>
<feature type="non-terminal residue" evidence="1">
    <location>
        <position position="42"/>
    </location>
</feature>
<dbReference type="Proteomes" id="UP000265361">
    <property type="component" value="Unassembled WGS sequence"/>
</dbReference>
<dbReference type="Gene3D" id="3.30.390.10">
    <property type="entry name" value="Enolase-like, N-terminal domain"/>
    <property type="match status" value="1"/>
</dbReference>
<sequence>MLPALDDLLATARVVALPLRTRFRGLDVREAVLIEGPLGWTE</sequence>
<proteinExistence type="predicted"/>
<dbReference type="Pfam" id="PF18374">
    <property type="entry name" value="Enolase_like_N"/>
    <property type="match status" value="1"/>
</dbReference>
<organism evidence="1 2">
    <name type="scientific">Clavibacter nebraskensis</name>
    <dbReference type="NCBI Taxonomy" id="31963"/>
    <lineage>
        <taxon>Bacteria</taxon>
        <taxon>Bacillati</taxon>
        <taxon>Actinomycetota</taxon>
        <taxon>Actinomycetes</taxon>
        <taxon>Micrococcales</taxon>
        <taxon>Microbacteriaceae</taxon>
        <taxon>Clavibacter</taxon>
    </lineage>
</organism>
<reference evidence="1 2" key="1">
    <citation type="submission" date="2018-08" db="EMBL/GenBank/DDBJ databases">
        <title>Genome Sequence of Clavibacter michiganensis Subspecies type strains, and the Atypical Peach-Colored Strains Isolated from Tomato.</title>
        <authorList>
            <person name="Osdaghi E."/>
            <person name="Portier P."/>
            <person name="Briand M."/>
            <person name="Jacques M.-A."/>
        </authorList>
    </citation>
    <scope>NUCLEOTIDE SEQUENCE [LARGE SCALE GENOMIC DNA]</scope>
    <source>
        <strain evidence="1 2">CFBP 7577</strain>
    </source>
</reference>
<dbReference type="AlphaFoldDB" id="A0A399P768"/>
<dbReference type="EMBL" id="QWED01000674">
    <property type="protein sequence ID" value="RIJ01730.1"/>
    <property type="molecule type" value="Genomic_DNA"/>
</dbReference>
<comment type="caution">
    <text evidence="1">The sequence shown here is derived from an EMBL/GenBank/DDBJ whole genome shotgun (WGS) entry which is preliminary data.</text>
</comment>
<gene>
    <name evidence="1" type="ORF">DZF97_14855</name>
</gene>
<evidence type="ECO:0000313" key="2">
    <source>
        <dbReference type="Proteomes" id="UP000265361"/>
    </source>
</evidence>
<accession>A0A399P768</accession>
<protein>
    <submittedName>
        <fullName evidence="1">O-succinylbenzoate synthase</fullName>
    </submittedName>
</protein>
<evidence type="ECO:0000313" key="1">
    <source>
        <dbReference type="EMBL" id="RIJ01730.1"/>
    </source>
</evidence>
<name>A0A399P768_9MICO</name>